<dbReference type="Proteomes" id="UP000186524">
    <property type="component" value="Unassembled WGS sequence"/>
</dbReference>
<evidence type="ECO:0000313" key="2">
    <source>
        <dbReference type="Proteomes" id="UP000186524"/>
    </source>
</evidence>
<evidence type="ECO:0000313" key="1">
    <source>
        <dbReference type="EMBL" id="OKL36765.1"/>
    </source>
</evidence>
<dbReference type="AlphaFoldDB" id="A0A1Q5P3E3"/>
<dbReference type="OrthoDB" id="9805314at2"/>
<proteinExistence type="predicted"/>
<protein>
    <submittedName>
        <fullName evidence="1">Uncharacterized protein</fullName>
    </submittedName>
</protein>
<reference evidence="1 2" key="1">
    <citation type="submission" date="2016-12" db="EMBL/GenBank/DDBJ databases">
        <title>Domibacillus sp. SAOS 44 whole genome sequencing.</title>
        <authorList>
            <person name="Verma A."/>
            <person name="Krishnamurthi S."/>
        </authorList>
    </citation>
    <scope>NUCLEOTIDE SEQUENCE [LARGE SCALE GENOMIC DNA]</scope>
    <source>
        <strain evidence="1 2">SAOS 44</strain>
    </source>
</reference>
<comment type="caution">
    <text evidence="1">The sequence shown here is derived from an EMBL/GenBank/DDBJ whole genome shotgun (WGS) entry which is preliminary data.</text>
</comment>
<dbReference type="EMBL" id="MRWQ01000006">
    <property type="protein sequence ID" value="OKL36765.1"/>
    <property type="molecule type" value="Genomic_DNA"/>
</dbReference>
<organism evidence="1 2">
    <name type="scientific">Domibacillus mangrovi</name>
    <dbReference type="NCBI Taxonomy" id="1714354"/>
    <lineage>
        <taxon>Bacteria</taxon>
        <taxon>Bacillati</taxon>
        <taxon>Bacillota</taxon>
        <taxon>Bacilli</taxon>
        <taxon>Bacillales</taxon>
        <taxon>Bacillaceae</taxon>
        <taxon>Domibacillus</taxon>
    </lineage>
</organism>
<keyword evidence="2" id="KW-1185">Reference proteome</keyword>
<dbReference type="RefSeq" id="WP_073711488.1">
    <property type="nucleotide sequence ID" value="NZ_MRWQ01000006.1"/>
</dbReference>
<name>A0A1Q5P3E3_9BACI</name>
<gene>
    <name evidence="1" type="ORF">BLL40_08520</name>
</gene>
<sequence>MKYDQFKKRYVKRMMQDAPHVYISEDDVVKMWDAIIVFSQLQNEERKPSSETGNEKEPTEKIQKLAKDLIKEVQKELQKEPIVAEPSSQISDTFKQENSIDVIENKEDMSFVEACKMCDGLGYLLLDVSGTQHTLCPTCRGAGDK</sequence>
<accession>A0A1Q5P3E3</accession>